<evidence type="ECO:0000313" key="3">
    <source>
        <dbReference type="Proteomes" id="UP000192656"/>
    </source>
</evidence>
<dbReference type="AlphaFoldDB" id="A0A1W1YYX5"/>
<feature type="region of interest" description="Disordered" evidence="1">
    <location>
        <begin position="1"/>
        <end position="32"/>
    </location>
</feature>
<dbReference type="GO" id="GO:0000287">
    <property type="term" value="F:magnesium ion binding"/>
    <property type="evidence" value="ECO:0007669"/>
    <property type="project" value="InterPro"/>
</dbReference>
<organism evidence="2 3">
    <name type="scientific">Fulvimarina manganoxydans</name>
    <dbReference type="NCBI Taxonomy" id="937218"/>
    <lineage>
        <taxon>Bacteria</taxon>
        <taxon>Pseudomonadati</taxon>
        <taxon>Pseudomonadota</taxon>
        <taxon>Alphaproteobacteria</taxon>
        <taxon>Hyphomicrobiales</taxon>
        <taxon>Aurantimonadaceae</taxon>
        <taxon>Fulvimarina</taxon>
    </lineage>
</organism>
<protein>
    <submittedName>
        <fullName evidence="2">Holliday junction resolvase RusA (Prophage-encoded endonuclease)</fullName>
    </submittedName>
</protein>
<gene>
    <name evidence="2" type="ORF">SAMN06297251_102102</name>
</gene>
<feature type="compositionally biased region" description="Polar residues" evidence="1">
    <location>
        <begin position="22"/>
        <end position="32"/>
    </location>
</feature>
<dbReference type="EMBL" id="FWXR01000002">
    <property type="protein sequence ID" value="SMC41399.1"/>
    <property type="molecule type" value="Genomic_DNA"/>
</dbReference>
<evidence type="ECO:0000256" key="1">
    <source>
        <dbReference type="SAM" id="MobiDB-lite"/>
    </source>
</evidence>
<dbReference type="InterPro" id="IPR008822">
    <property type="entry name" value="Endonuclease_RusA-like"/>
</dbReference>
<dbReference type="GO" id="GO:0006310">
    <property type="term" value="P:DNA recombination"/>
    <property type="evidence" value="ECO:0007669"/>
    <property type="project" value="InterPro"/>
</dbReference>
<proteinExistence type="predicted"/>
<keyword evidence="2" id="KW-0255">Endonuclease</keyword>
<keyword evidence="2" id="KW-0540">Nuclease</keyword>
<dbReference type="Proteomes" id="UP000192656">
    <property type="component" value="Unassembled WGS sequence"/>
</dbReference>
<keyword evidence="3" id="KW-1185">Reference proteome</keyword>
<name>A0A1W1YYX5_9HYPH</name>
<sequence length="180" mass="19255">MNVQASFEHTASVAGRGEQIGEGSTSRPSPITFTCPVPPSVNAAFKNTKRGRAKTKAYEDWRLIAAAAIRRQGVQPVAGRVIVNMAFEIDIDRADASNRIKLMEDLLGKRHGIGIIEDDSLIPGGLYSKLPPTNGAAHVQIWPVQNLTATFHASQNGASGAWIITAPQSPEGDDHGDFAE</sequence>
<dbReference type="GO" id="GO:0006281">
    <property type="term" value="P:DNA repair"/>
    <property type="evidence" value="ECO:0007669"/>
    <property type="project" value="InterPro"/>
</dbReference>
<keyword evidence="2" id="KW-0378">Hydrolase</keyword>
<dbReference type="RefSeq" id="WP_139798173.1">
    <property type="nucleotide sequence ID" value="NZ_FWXR01000002.1"/>
</dbReference>
<accession>A0A1W1YYX5</accession>
<reference evidence="2 3" key="1">
    <citation type="submission" date="2017-04" db="EMBL/GenBank/DDBJ databases">
        <authorList>
            <person name="Afonso C.L."/>
            <person name="Miller P.J."/>
            <person name="Scott M.A."/>
            <person name="Spackman E."/>
            <person name="Goraichik I."/>
            <person name="Dimitrov K.M."/>
            <person name="Suarez D.L."/>
            <person name="Swayne D.E."/>
        </authorList>
    </citation>
    <scope>NUCLEOTIDE SEQUENCE [LARGE SCALE GENOMIC DNA]</scope>
    <source>
        <strain evidence="2 3">CGMCC 1.10972</strain>
    </source>
</reference>
<dbReference type="Pfam" id="PF05866">
    <property type="entry name" value="RusA"/>
    <property type="match status" value="1"/>
</dbReference>
<dbReference type="GO" id="GO:0004519">
    <property type="term" value="F:endonuclease activity"/>
    <property type="evidence" value="ECO:0007669"/>
    <property type="project" value="UniProtKB-KW"/>
</dbReference>
<dbReference type="SUPFAM" id="SSF103084">
    <property type="entry name" value="Holliday junction resolvase RusA"/>
    <property type="match status" value="1"/>
</dbReference>
<dbReference type="OrthoDB" id="8454099at2"/>
<evidence type="ECO:0000313" key="2">
    <source>
        <dbReference type="EMBL" id="SMC41399.1"/>
    </source>
</evidence>
<dbReference type="Gene3D" id="3.30.1330.70">
    <property type="entry name" value="Holliday junction resolvase RusA"/>
    <property type="match status" value="1"/>
</dbReference>
<dbReference type="InterPro" id="IPR036614">
    <property type="entry name" value="RusA-like_sf"/>
</dbReference>
<dbReference type="STRING" id="937218.SAMN06297251_102102"/>